<dbReference type="AlphaFoldDB" id="A0A345DC23"/>
<dbReference type="InterPro" id="IPR002060">
    <property type="entry name" value="Squ/phyt_synthse"/>
</dbReference>
<dbReference type="EMBL" id="CP031124">
    <property type="protein sequence ID" value="AXF85911.1"/>
    <property type="molecule type" value="Genomic_DNA"/>
</dbReference>
<dbReference type="InterPro" id="IPR008949">
    <property type="entry name" value="Isoprenoid_synthase_dom_sf"/>
</dbReference>
<dbReference type="KEGG" id="hyf:DTO96_101651"/>
<keyword evidence="2" id="KW-1185">Reference proteome</keyword>
<dbReference type="Gene3D" id="1.10.600.10">
    <property type="entry name" value="Farnesyl Diphosphate Synthase"/>
    <property type="match status" value="1"/>
</dbReference>
<accession>A0A345DC23</accession>
<dbReference type="RefSeq" id="WP_114563049.1">
    <property type="nucleotide sequence ID" value="NZ_CP031124.1"/>
</dbReference>
<evidence type="ECO:0000313" key="2">
    <source>
        <dbReference type="Proteomes" id="UP000252182"/>
    </source>
</evidence>
<evidence type="ECO:0008006" key="3">
    <source>
        <dbReference type="Google" id="ProtNLM"/>
    </source>
</evidence>
<sequence>MSELVFQLAAPHPASSLFFAHRTARRHQRTPLRALYTLHKKWREAAVYTDQHHAVTTLNWWHHELDKIKTGEITHPALIALKPWFNTDNEAFFIALQSLLHGHMHWHHITRIEDLAQLEPTIDAISGSFAQVWLSIMDAPELHSHALTAGRALWWIDQTRHIGHGLTPSRLWLPMAWLKELNLPAHLILKKNLTPTQRAEHGAGLVTLLLQHAQMAVQNYENSHQALSPLHKKASKSLHALLKMRTLLLNEMAQQPSDVWQGLVSISPRKKWWAAAWA</sequence>
<dbReference type="SUPFAM" id="SSF48576">
    <property type="entry name" value="Terpenoid synthases"/>
    <property type="match status" value="1"/>
</dbReference>
<evidence type="ECO:0000313" key="1">
    <source>
        <dbReference type="EMBL" id="AXF85911.1"/>
    </source>
</evidence>
<dbReference type="Pfam" id="PF00494">
    <property type="entry name" value="SQS_PSY"/>
    <property type="match status" value="1"/>
</dbReference>
<name>A0A345DC23_9BURK</name>
<dbReference type="OrthoDB" id="9807580at2"/>
<gene>
    <name evidence="1" type="ORF">DTO96_101651</name>
</gene>
<reference evidence="2" key="1">
    <citation type="submission" date="2018-07" db="EMBL/GenBank/DDBJ databases">
        <authorList>
            <person name="Kim H."/>
        </authorList>
    </citation>
    <scope>NUCLEOTIDE SEQUENCE [LARGE SCALE GENOMIC DNA]</scope>
    <source>
        <strain evidence="2">F02</strain>
    </source>
</reference>
<proteinExistence type="predicted"/>
<dbReference type="Proteomes" id="UP000252182">
    <property type="component" value="Chromosome"/>
</dbReference>
<organism evidence="1 2">
    <name type="scientific">Ephemeroptericola cinctiostellae</name>
    <dbReference type="NCBI Taxonomy" id="2268024"/>
    <lineage>
        <taxon>Bacteria</taxon>
        <taxon>Pseudomonadati</taxon>
        <taxon>Pseudomonadota</taxon>
        <taxon>Betaproteobacteria</taxon>
        <taxon>Burkholderiales</taxon>
        <taxon>Burkholderiaceae</taxon>
        <taxon>Ephemeroptericola</taxon>
    </lineage>
</organism>
<protein>
    <recommendedName>
        <fullName evidence="3">Phytoene synthase</fullName>
    </recommendedName>
</protein>